<feature type="chain" id="PRO_5046502213" description="DUF3298 domain-containing protein" evidence="1">
    <location>
        <begin position="19"/>
        <end position="352"/>
    </location>
</feature>
<keyword evidence="1" id="KW-0732">Signal</keyword>
<dbReference type="Proteomes" id="UP000622707">
    <property type="component" value="Unassembled WGS sequence"/>
</dbReference>
<sequence length="352" mass="38587">MRRRLLAAALLAAGSACAQDCAGTWDGTLGGTPLMLQFNWDRLGSYYLGTAMSGAVLRPRQVDPQAWDEYDPQGHHTATLRLACSDAAARGERTGAQGERAALQARRAEDNSYNARRLAAVELVAQRALPENGRVLEVVAVPGFAQLSTVRIRQPRGGEAAVNARLRSALLQQLDNHLQCQALLRAQGRFDRPGGDRLTLQRLEWHGSILSLQFWLHGECGGPEPYAGAQQFTFDTASGEELPLPRWLLPDYFQGVAAGTPLHAAVVLPQILRGRKALEDLPEAKRACAEFELAEKAVPLAVEERGMVFGFHYSTALASCGLAFVAPWPQLQEFLSDDGRRWREAMRTAPQR</sequence>
<evidence type="ECO:0000313" key="2">
    <source>
        <dbReference type="EMBL" id="MBL0426587.1"/>
    </source>
</evidence>
<dbReference type="RefSeq" id="WP_201690786.1">
    <property type="nucleotide sequence ID" value="NZ_JAEQND010000008.1"/>
</dbReference>
<reference evidence="2 3" key="1">
    <citation type="journal article" date="2017" name="Int. J. Syst. Evol. Microbiol.">
        <title>Ramlibacter alkalitolerans sp. nov., alkali-tolerant bacterium isolated from soil of ginseng.</title>
        <authorList>
            <person name="Lee D.H."/>
            <person name="Cha C.J."/>
        </authorList>
    </citation>
    <scope>NUCLEOTIDE SEQUENCE [LARGE SCALE GENOMIC DNA]</scope>
    <source>
        <strain evidence="2 3">KACC 19305</strain>
    </source>
</reference>
<keyword evidence="3" id="KW-1185">Reference proteome</keyword>
<evidence type="ECO:0000313" key="3">
    <source>
        <dbReference type="Proteomes" id="UP000622707"/>
    </source>
</evidence>
<dbReference type="EMBL" id="JAEQND010000008">
    <property type="protein sequence ID" value="MBL0426587.1"/>
    <property type="molecule type" value="Genomic_DNA"/>
</dbReference>
<evidence type="ECO:0000256" key="1">
    <source>
        <dbReference type="SAM" id="SignalP"/>
    </source>
</evidence>
<gene>
    <name evidence="2" type="ORF">JI746_15840</name>
</gene>
<comment type="caution">
    <text evidence="2">The sequence shown here is derived from an EMBL/GenBank/DDBJ whole genome shotgun (WGS) entry which is preliminary data.</text>
</comment>
<accession>A0ABS1JQQ5</accession>
<evidence type="ECO:0008006" key="4">
    <source>
        <dbReference type="Google" id="ProtNLM"/>
    </source>
</evidence>
<proteinExistence type="predicted"/>
<protein>
    <recommendedName>
        <fullName evidence="4">DUF3298 domain-containing protein</fullName>
    </recommendedName>
</protein>
<name>A0ABS1JQQ5_9BURK</name>
<dbReference type="PROSITE" id="PS51257">
    <property type="entry name" value="PROKAR_LIPOPROTEIN"/>
    <property type="match status" value="1"/>
</dbReference>
<feature type="signal peptide" evidence="1">
    <location>
        <begin position="1"/>
        <end position="18"/>
    </location>
</feature>
<organism evidence="2 3">
    <name type="scientific">Ramlibacter alkalitolerans</name>
    <dbReference type="NCBI Taxonomy" id="2039631"/>
    <lineage>
        <taxon>Bacteria</taxon>
        <taxon>Pseudomonadati</taxon>
        <taxon>Pseudomonadota</taxon>
        <taxon>Betaproteobacteria</taxon>
        <taxon>Burkholderiales</taxon>
        <taxon>Comamonadaceae</taxon>
        <taxon>Ramlibacter</taxon>
    </lineage>
</organism>